<accession>A0A6N8DNQ4</accession>
<dbReference type="PANTHER" id="PTHR47690">
    <property type="entry name" value="GLUCOKINASE"/>
    <property type="match status" value="1"/>
</dbReference>
<dbReference type="NCBIfam" id="TIGR00749">
    <property type="entry name" value="glk"/>
    <property type="match status" value="1"/>
</dbReference>
<dbReference type="GO" id="GO:0004340">
    <property type="term" value="F:glucokinase activity"/>
    <property type="evidence" value="ECO:0007669"/>
    <property type="project" value="UniProtKB-EC"/>
</dbReference>
<keyword evidence="2 5" id="KW-0418">Kinase</keyword>
<organism evidence="5 6">
    <name type="scientific">Rhodoblastus acidophilus</name>
    <name type="common">Rhodopseudomonas acidophila</name>
    <dbReference type="NCBI Taxonomy" id="1074"/>
    <lineage>
        <taxon>Bacteria</taxon>
        <taxon>Pseudomonadati</taxon>
        <taxon>Pseudomonadota</taxon>
        <taxon>Alphaproteobacteria</taxon>
        <taxon>Hyphomicrobiales</taxon>
        <taxon>Rhodoblastaceae</taxon>
        <taxon>Rhodoblastus</taxon>
    </lineage>
</organism>
<dbReference type="AlphaFoldDB" id="A0A6N8DNQ4"/>
<dbReference type="InterPro" id="IPR043129">
    <property type="entry name" value="ATPase_NBD"/>
</dbReference>
<feature type="compositionally biased region" description="Low complexity" evidence="4">
    <location>
        <begin position="1"/>
        <end position="10"/>
    </location>
</feature>
<dbReference type="GO" id="GO:0006096">
    <property type="term" value="P:glycolytic process"/>
    <property type="evidence" value="ECO:0007669"/>
    <property type="project" value="InterPro"/>
</dbReference>
<dbReference type="OrthoDB" id="9800595at2"/>
<dbReference type="Gene3D" id="3.30.420.40">
    <property type="match status" value="1"/>
</dbReference>
<keyword evidence="1 5" id="KW-0808">Transferase</keyword>
<proteinExistence type="inferred from homology"/>
<reference evidence="5 6" key="1">
    <citation type="submission" date="2019-11" db="EMBL/GenBank/DDBJ databases">
        <title>Whole-genome sequence of a Rhodoblastus acidophilus DSM 142.</title>
        <authorList>
            <person name="Kyndt J.A."/>
            <person name="Meyer T.E."/>
        </authorList>
    </citation>
    <scope>NUCLEOTIDE SEQUENCE [LARGE SCALE GENOMIC DNA]</scope>
    <source>
        <strain evidence="5 6">DSM 142</strain>
    </source>
</reference>
<dbReference type="CDD" id="cd24008">
    <property type="entry name" value="ASKHA_NBD_GLK"/>
    <property type="match status" value="1"/>
</dbReference>
<dbReference type="GO" id="GO:0005829">
    <property type="term" value="C:cytosol"/>
    <property type="evidence" value="ECO:0007669"/>
    <property type="project" value="TreeGrafter"/>
</dbReference>
<evidence type="ECO:0000256" key="3">
    <source>
        <dbReference type="RuleBase" id="RU004046"/>
    </source>
</evidence>
<dbReference type="Gene3D" id="3.40.367.20">
    <property type="match status" value="1"/>
</dbReference>
<evidence type="ECO:0000256" key="4">
    <source>
        <dbReference type="SAM" id="MobiDB-lite"/>
    </source>
</evidence>
<dbReference type="PANTHER" id="PTHR47690:SF1">
    <property type="entry name" value="GLUCOKINASE"/>
    <property type="match status" value="1"/>
</dbReference>
<dbReference type="Proteomes" id="UP000439113">
    <property type="component" value="Unassembled WGS sequence"/>
</dbReference>
<dbReference type="Pfam" id="PF02685">
    <property type="entry name" value="Glucokinase"/>
    <property type="match status" value="1"/>
</dbReference>
<dbReference type="GO" id="GO:0005524">
    <property type="term" value="F:ATP binding"/>
    <property type="evidence" value="ECO:0007669"/>
    <property type="project" value="InterPro"/>
</dbReference>
<gene>
    <name evidence="5" type="primary">glk</name>
    <name evidence="5" type="ORF">GJ654_07415</name>
</gene>
<dbReference type="GO" id="GO:0005536">
    <property type="term" value="F:D-glucose binding"/>
    <property type="evidence" value="ECO:0007669"/>
    <property type="project" value="InterPro"/>
</dbReference>
<dbReference type="InterPro" id="IPR003836">
    <property type="entry name" value="Glucokinase"/>
</dbReference>
<evidence type="ECO:0000256" key="1">
    <source>
        <dbReference type="ARBA" id="ARBA00022679"/>
    </source>
</evidence>
<comment type="caution">
    <text evidence="5">The sequence shown here is derived from an EMBL/GenBank/DDBJ whole genome shotgun (WGS) entry which is preliminary data.</text>
</comment>
<evidence type="ECO:0000313" key="6">
    <source>
        <dbReference type="Proteomes" id="UP000439113"/>
    </source>
</evidence>
<evidence type="ECO:0000313" key="5">
    <source>
        <dbReference type="EMBL" id="MTV30821.1"/>
    </source>
</evidence>
<sequence length="391" mass="41028">MAASVSPASRSARHEAPAPIKPRNNNRLFSVPFIGAPSPNLSHAGGEGKGFVRATRFGDRLAPKTRAHRRIHVANGSHAEIIAVADIGGTHARFALAGIDRDSRPELGDAVVLRTADYPDLASAYKTFADKIEGARPRRASFALACPIRGETLKFTNNPWTLRPKTLAAELGLDEVRLLNDFGAVAHAAAKADPSSFSHVFGPDRPPRSGVISILGPGTGLGVAQLIIGADGHRVVETEGGHIDFAPRDAFEDDLLARLREKFGRVSIERILSGPGLAEIFSAHSGVEAPDAPTLWAAAIAGTDAFARAALQKFCSCLGAVAGDLALVHGAEAVILAGGLAPRIAPLLGASAFANSFVAKGRYREMMANIPVWMIVHPQPGLFGAAAAFRP</sequence>
<dbReference type="InterPro" id="IPR050201">
    <property type="entry name" value="Bacterial_glucokinase"/>
</dbReference>
<feature type="region of interest" description="Disordered" evidence="4">
    <location>
        <begin position="1"/>
        <end position="23"/>
    </location>
</feature>
<comment type="similarity">
    <text evidence="3">Belongs to the bacterial glucokinase family.</text>
</comment>
<dbReference type="SUPFAM" id="SSF53067">
    <property type="entry name" value="Actin-like ATPase domain"/>
    <property type="match status" value="1"/>
</dbReference>
<evidence type="ECO:0000256" key="2">
    <source>
        <dbReference type="ARBA" id="ARBA00022777"/>
    </source>
</evidence>
<name>A0A6N8DNQ4_RHOAC</name>
<protein>
    <submittedName>
        <fullName evidence="5">Glucokinase</fullName>
        <ecNumber evidence="5">2.7.1.2</ecNumber>
    </submittedName>
</protein>
<dbReference type="EMBL" id="WNKS01000004">
    <property type="protein sequence ID" value="MTV30821.1"/>
    <property type="molecule type" value="Genomic_DNA"/>
</dbReference>
<dbReference type="EC" id="2.7.1.2" evidence="5"/>